<evidence type="ECO:0000256" key="6">
    <source>
        <dbReference type="ARBA" id="ARBA00022989"/>
    </source>
</evidence>
<dbReference type="EMBL" id="JBHTCO010000018">
    <property type="protein sequence ID" value="MFC7394108.1"/>
    <property type="molecule type" value="Genomic_DNA"/>
</dbReference>
<feature type="transmembrane region" description="Helical" evidence="9">
    <location>
        <begin position="162"/>
        <end position="186"/>
    </location>
</feature>
<evidence type="ECO:0000256" key="9">
    <source>
        <dbReference type="SAM" id="Phobius"/>
    </source>
</evidence>
<dbReference type="PANTHER" id="PTHR43562:SF1">
    <property type="entry name" value="NA(+)_H(+) ANTIPORTER YJBQ-RELATED"/>
    <property type="match status" value="1"/>
</dbReference>
<comment type="similarity">
    <text evidence="2">Belongs to the monovalent cation:proton antiporter 2 (CPA2) transporter (TC 2.A.37) family.</text>
</comment>
<feature type="transmembrane region" description="Helical" evidence="9">
    <location>
        <begin position="131"/>
        <end position="150"/>
    </location>
</feature>
<keyword evidence="4" id="KW-0050">Antiport</keyword>
<keyword evidence="6 9" id="KW-1133">Transmembrane helix</keyword>
<keyword evidence="12" id="KW-1185">Reference proteome</keyword>
<dbReference type="RefSeq" id="WP_380967136.1">
    <property type="nucleotide sequence ID" value="NZ_JBHTCO010000018.1"/>
</dbReference>
<evidence type="ECO:0000256" key="7">
    <source>
        <dbReference type="ARBA" id="ARBA00023065"/>
    </source>
</evidence>
<comment type="subcellular location">
    <subcellularLocation>
        <location evidence="1">Membrane</location>
        <topology evidence="1">Multi-pass membrane protein</topology>
    </subcellularLocation>
</comment>
<feature type="transmembrane region" description="Helical" evidence="9">
    <location>
        <begin position="341"/>
        <end position="360"/>
    </location>
</feature>
<keyword evidence="5 9" id="KW-0812">Transmembrane</keyword>
<feature type="domain" description="RCK C-terminal" evidence="10">
    <location>
        <begin position="531"/>
        <end position="611"/>
    </location>
</feature>
<dbReference type="InterPro" id="IPR036721">
    <property type="entry name" value="RCK_C_sf"/>
</dbReference>
<evidence type="ECO:0000256" key="1">
    <source>
        <dbReference type="ARBA" id="ARBA00004141"/>
    </source>
</evidence>
<evidence type="ECO:0000256" key="4">
    <source>
        <dbReference type="ARBA" id="ARBA00022449"/>
    </source>
</evidence>
<dbReference type="Pfam" id="PF00999">
    <property type="entry name" value="Na_H_Exchanger"/>
    <property type="match status" value="1"/>
</dbReference>
<dbReference type="SUPFAM" id="SSF116726">
    <property type="entry name" value="TrkA C-terminal domain-like"/>
    <property type="match status" value="1"/>
</dbReference>
<feature type="transmembrane region" description="Helical" evidence="9">
    <location>
        <begin position="225"/>
        <end position="244"/>
    </location>
</feature>
<proteinExistence type="inferred from homology"/>
<sequence length="611" mass="67916">MHTSSITSLIVVLVAAFFTPIVLNRLKLKAIPVVVAEIVAGLIIGKSGFNIVHHGPWIDIMSSFGFIFLMFLSGVEIDFSVFVNSKKRILLPNGKKEPNRFGLSVFIFVLVLILSFILSAIFVWMHLTKNVFFLTLVISTISLGVVMPTLKENQLMKSGIGQIILLITVIADLATMILLAVFVSFYDPSGGSTWLLLILFAAGAILYFIGMGFKHMSFLETLSKGTVQIGIRAVFALILLLVGVSETVGAQNILGAFIAGVLVSLLSPNKEMVQQLDSFGYGFFIPIFFVMTGVDLNIWELFSDKSVWILIPLLFVGLLISKMIPILILRKWYDWKTVLGAGFLLTSTLSLVVAAAKVGVQIHVIDQQMSSTLILLSVVTCLITPVAFKKVFPKRVSKTQKKLVFVGANELTLPLSLEMDPERFNTKMYHTELQKHDDKDSHFDVIELASYDIDVLKETDIFKADTLVITTGNEEMNDKIARYANENGNIDRVIVRIETPELAEDLREMGIEVFSSYFSRKAMLKAIIESPSVVNLLTTSENGLYQIEVQNTEYAGTTLRKFPFFGDTIIVRIFRDEESIVPHGDTRLSIGDKLIVTGGKEHVDQLRDILS</sequence>
<dbReference type="InterPro" id="IPR006153">
    <property type="entry name" value="Cation/H_exchanger_TM"/>
</dbReference>
<gene>
    <name evidence="11" type="ORF">ACFQRG_14220</name>
</gene>
<feature type="transmembrane region" description="Helical" evidence="9">
    <location>
        <begin position="372"/>
        <end position="392"/>
    </location>
</feature>
<dbReference type="InterPro" id="IPR006037">
    <property type="entry name" value="RCK_C"/>
</dbReference>
<dbReference type="Pfam" id="PF02080">
    <property type="entry name" value="TrkA_C"/>
    <property type="match status" value="1"/>
</dbReference>
<evidence type="ECO:0000256" key="5">
    <source>
        <dbReference type="ARBA" id="ARBA00022692"/>
    </source>
</evidence>
<evidence type="ECO:0000256" key="3">
    <source>
        <dbReference type="ARBA" id="ARBA00022448"/>
    </source>
</evidence>
<reference evidence="12" key="1">
    <citation type="journal article" date="2019" name="Int. J. Syst. Evol. Microbiol.">
        <title>The Global Catalogue of Microorganisms (GCM) 10K type strain sequencing project: providing services to taxonomists for standard genome sequencing and annotation.</title>
        <authorList>
            <consortium name="The Broad Institute Genomics Platform"/>
            <consortium name="The Broad Institute Genome Sequencing Center for Infectious Disease"/>
            <person name="Wu L."/>
            <person name="Ma J."/>
        </authorList>
    </citation>
    <scope>NUCLEOTIDE SEQUENCE [LARGE SCALE GENOMIC DNA]</scope>
    <source>
        <strain evidence="12">CGMCC 1.16305</strain>
    </source>
</reference>
<evidence type="ECO:0000313" key="11">
    <source>
        <dbReference type="EMBL" id="MFC7394108.1"/>
    </source>
</evidence>
<feature type="transmembrane region" description="Helical" evidence="9">
    <location>
        <begin position="64"/>
        <end position="83"/>
    </location>
</feature>
<organism evidence="11 12">
    <name type="scientific">Scopulibacillus cellulosilyticus</name>
    <dbReference type="NCBI Taxonomy" id="2665665"/>
    <lineage>
        <taxon>Bacteria</taxon>
        <taxon>Bacillati</taxon>
        <taxon>Bacillota</taxon>
        <taxon>Bacilli</taxon>
        <taxon>Bacillales</taxon>
        <taxon>Sporolactobacillaceae</taxon>
        <taxon>Scopulibacillus</taxon>
    </lineage>
</organism>
<dbReference type="Gene3D" id="1.20.1530.20">
    <property type="match status" value="1"/>
</dbReference>
<dbReference type="Gene3D" id="3.40.50.720">
    <property type="entry name" value="NAD(P)-binding Rossmann-like Domain"/>
    <property type="match status" value="1"/>
</dbReference>
<feature type="transmembrane region" description="Helical" evidence="9">
    <location>
        <begin position="308"/>
        <end position="329"/>
    </location>
</feature>
<dbReference type="Gene3D" id="3.30.70.1450">
    <property type="entry name" value="Regulator of K+ conductance, C-terminal domain"/>
    <property type="match status" value="1"/>
</dbReference>
<feature type="transmembrane region" description="Helical" evidence="9">
    <location>
        <begin position="6"/>
        <end position="23"/>
    </location>
</feature>
<protein>
    <submittedName>
        <fullName evidence="11">Monovalent cation:proton antiporter family protein</fullName>
    </submittedName>
</protein>
<dbReference type="SUPFAM" id="SSF51735">
    <property type="entry name" value="NAD(P)-binding Rossmann-fold domains"/>
    <property type="match status" value="1"/>
</dbReference>
<dbReference type="Pfam" id="PF02254">
    <property type="entry name" value="TrkA_N"/>
    <property type="match status" value="1"/>
</dbReference>
<dbReference type="PROSITE" id="PS51202">
    <property type="entry name" value="RCK_C"/>
    <property type="match status" value="1"/>
</dbReference>
<feature type="transmembrane region" description="Helical" evidence="9">
    <location>
        <begin position="30"/>
        <end position="52"/>
    </location>
</feature>
<evidence type="ECO:0000259" key="10">
    <source>
        <dbReference type="PROSITE" id="PS51202"/>
    </source>
</evidence>
<comment type="caution">
    <text evidence="11">The sequence shown here is derived from an EMBL/GenBank/DDBJ whole genome shotgun (WGS) entry which is preliminary data.</text>
</comment>
<feature type="transmembrane region" description="Helical" evidence="9">
    <location>
        <begin position="192"/>
        <end position="213"/>
    </location>
</feature>
<keyword evidence="8 9" id="KW-0472">Membrane</keyword>
<evidence type="ECO:0000256" key="2">
    <source>
        <dbReference type="ARBA" id="ARBA00005551"/>
    </source>
</evidence>
<evidence type="ECO:0000313" key="12">
    <source>
        <dbReference type="Proteomes" id="UP001596505"/>
    </source>
</evidence>
<dbReference type="InterPro" id="IPR036291">
    <property type="entry name" value="NAD(P)-bd_dom_sf"/>
</dbReference>
<evidence type="ECO:0000256" key="8">
    <source>
        <dbReference type="ARBA" id="ARBA00023136"/>
    </source>
</evidence>
<feature type="transmembrane region" description="Helical" evidence="9">
    <location>
        <begin position="103"/>
        <end position="125"/>
    </location>
</feature>
<dbReference type="Proteomes" id="UP001596505">
    <property type="component" value="Unassembled WGS sequence"/>
</dbReference>
<dbReference type="PANTHER" id="PTHR43562">
    <property type="entry name" value="NAPA-TYPE SODIUM/HYDROGEN ANTIPORTER"/>
    <property type="match status" value="1"/>
</dbReference>
<dbReference type="InterPro" id="IPR038770">
    <property type="entry name" value="Na+/solute_symporter_sf"/>
</dbReference>
<feature type="transmembrane region" description="Helical" evidence="9">
    <location>
        <begin position="279"/>
        <end position="302"/>
    </location>
</feature>
<accession>A0ABW2PXQ3</accession>
<feature type="transmembrane region" description="Helical" evidence="9">
    <location>
        <begin position="250"/>
        <end position="267"/>
    </location>
</feature>
<keyword evidence="3" id="KW-0813">Transport</keyword>
<keyword evidence="7" id="KW-0406">Ion transport</keyword>
<dbReference type="InterPro" id="IPR003148">
    <property type="entry name" value="RCK_N"/>
</dbReference>
<name>A0ABW2PXQ3_9BACL</name>